<dbReference type="HOGENOM" id="CLU_061901_2_1_0"/>
<dbReference type="GO" id="GO:0046872">
    <property type="term" value="F:metal ion binding"/>
    <property type="evidence" value="ECO:0007669"/>
    <property type="project" value="UniProtKB-KW"/>
</dbReference>
<name>H0URI3_9BACT</name>
<dbReference type="PANTHER" id="PTHR10458:SF22">
    <property type="entry name" value="PEPTIDE DEFORMYLASE"/>
    <property type="match status" value="1"/>
</dbReference>
<gene>
    <name evidence="2" type="primary">def</name>
    <name evidence="3" type="ORF">TheveDRAFT_0772</name>
</gene>
<feature type="binding site" evidence="2">
    <location>
        <position position="131"/>
    </location>
    <ligand>
        <name>Fe cation</name>
        <dbReference type="ChEBI" id="CHEBI:24875"/>
    </ligand>
</feature>
<dbReference type="PIRSF" id="PIRSF004749">
    <property type="entry name" value="Pep_def"/>
    <property type="match status" value="1"/>
</dbReference>
<dbReference type="SUPFAM" id="SSF56420">
    <property type="entry name" value="Peptide deformylase"/>
    <property type="match status" value="1"/>
</dbReference>
<dbReference type="GO" id="GO:0006412">
    <property type="term" value="P:translation"/>
    <property type="evidence" value="ECO:0007669"/>
    <property type="project" value="UniProtKB-UniRule"/>
</dbReference>
<keyword evidence="4" id="KW-1185">Reference proteome</keyword>
<evidence type="ECO:0000313" key="4">
    <source>
        <dbReference type="Proteomes" id="UP000005730"/>
    </source>
</evidence>
<dbReference type="InterPro" id="IPR023635">
    <property type="entry name" value="Peptide_deformylase"/>
</dbReference>
<comment type="catalytic activity">
    <reaction evidence="2">
        <text>N-terminal N-formyl-L-methionyl-[peptide] + H2O = N-terminal L-methionyl-[peptide] + formate</text>
        <dbReference type="Rhea" id="RHEA:24420"/>
        <dbReference type="Rhea" id="RHEA-COMP:10639"/>
        <dbReference type="Rhea" id="RHEA-COMP:10640"/>
        <dbReference type="ChEBI" id="CHEBI:15377"/>
        <dbReference type="ChEBI" id="CHEBI:15740"/>
        <dbReference type="ChEBI" id="CHEBI:49298"/>
        <dbReference type="ChEBI" id="CHEBI:64731"/>
        <dbReference type="EC" id="3.5.1.88"/>
    </reaction>
</comment>
<keyword evidence="2" id="KW-0408">Iron</keyword>
<dbReference type="EMBL" id="CM001377">
    <property type="protein sequence ID" value="EHM09922.1"/>
    <property type="molecule type" value="Genomic_DNA"/>
</dbReference>
<sequence length="161" mass="18323">MKIRVFPDPVLREPVDPVEDFGSDLSKLLADMWATMYVKDGIGLAAPQVGISKSLAVIDYHGERYTLINPEVLDAEGDEEGEEGCLSFPGIFVKVHRPTRIRVRFQDESGDPREMDVHGFLARVFMHEIDHLKGKLLIDHVSPMRRHMITSKLKKRSAEER</sequence>
<dbReference type="PRINTS" id="PR01576">
    <property type="entry name" value="PDEFORMYLASE"/>
</dbReference>
<comment type="function">
    <text evidence="2">Removes the formyl group from the N-terminal Met of newly synthesized proteins. Requires at least a dipeptide for an efficient rate of reaction. N-terminal L-methionine is a prerequisite for activity but the enzyme has broad specificity at other positions.</text>
</comment>
<dbReference type="EC" id="3.5.1.88" evidence="2"/>
<evidence type="ECO:0000256" key="1">
    <source>
        <dbReference type="ARBA" id="ARBA00010759"/>
    </source>
</evidence>
<reference evidence="3 4" key="1">
    <citation type="submission" date="2011-10" db="EMBL/GenBank/DDBJ databases">
        <title>The Noncontiguous Finished genome of Thermanaerovibrio velox DSM 12556.</title>
        <authorList>
            <consortium name="US DOE Joint Genome Institute (JGI-PGF)"/>
            <person name="Lucas S."/>
            <person name="Copeland A."/>
            <person name="Lapidus A."/>
            <person name="Glavina del Rio T."/>
            <person name="Dalin E."/>
            <person name="Tice H."/>
            <person name="Bruce D."/>
            <person name="Goodwin L."/>
            <person name="Pitluck S."/>
            <person name="Peters L."/>
            <person name="Mikhailova N."/>
            <person name="Teshima H."/>
            <person name="Kyrpides N."/>
            <person name="Mavromatis K."/>
            <person name="Ivanova N."/>
            <person name="Markowitz V."/>
            <person name="Cheng J.-F."/>
            <person name="Hugenholtz P."/>
            <person name="Woyke T."/>
            <person name="Wu D."/>
            <person name="Spring S."/>
            <person name="Brambilla E.-M."/>
            <person name="Klenk H.-P."/>
            <person name="Eisen J.A."/>
        </authorList>
    </citation>
    <scope>NUCLEOTIDE SEQUENCE [LARGE SCALE GENOMIC DNA]</scope>
    <source>
        <strain evidence="3 4">DSM 12556</strain>
    </source>
</reference>
<dbReference type="STRING" id="926567.TheveDRAFT_0772"/>
<dbReference type="AlphaFoldDB" id="H0URI3"/>
<dbReference type="Pfam" id="PF01327">
    <property type="entry name" value="Pep_deformylase"/>
    <property type="match status" value="1"/>
</dbReference>
<keyword evidence="2" id="KW-0479">Metal-binding</keyword>
<feature type="binding site" evidence="2">
    <location>
        <position position="127"/>
    </location>
    <ligand>
        <name>Fe cation</name>
        <dbReference type="ChEBI" id="CHEBI:24875"/>
    </ligand>
</feature>
<feature type="binding site" evidence="2">
    <location>
        <position position="85"/>
    </location>
    <ligand>
        <name>Fe cation</name>
        <dbReference type="ChEBI" id="CHEBI:24875"/>
    </ligand>
</feature>
<keyword evidence="2" id="KW-0378">Hydrolase</keyword>
<dbReference type="InterPro" id="IPR036821">
    <property type="entry name" value="Peptide_deformylase_sf"/>
</dbReference>
<proteinExistence type="inferred from homology"/>
<keyword evidence="2" id="KW-0648">Protein biosynthesis</keyword>
<dbReference type="Proteomes" id="UP000005730">
    <property type="component" value="Chromosome"/>
</dbReference>
<dbReference type="eggNOG" id="COG0242">
    <property type="taxonomic scope" value="Bacteria"/>
</dbReference>
<dbReference type="NCBIfam" id="NF001159">
    <property type="entry name" value="PRK00150.1-3"/>
    <property type="match status" value="1"/>
</dbReference>
<protein>
    <recommendedName>
        <fullName evidence="2">Peptide deformylase</fullName>
        <shortName evidence="2">PDF</shortName>
        <ecNumber evidence="2">3.5.1.88</ecNumber>
    </recommendedName>
    <alternativeName>
        <fullName evidence="2">Polypeptide deformylase</fullName>
    </alternativeName>
</protein>
<dbReference type="NCBIfam" id="TIGR00079">
    <property type="entry name" value="pept_deformyl"/>
    <property type="match status" value="1"/>
</dbReference>
<dbReference type="PANTHER" id="PTHR10458">
    <property type="entry name" value="PEPTIDE DEFORMYLASE"/>
    <property type="match status" value="1"/>
</dbReference>
<evidence type="ECO:0000313" key="3">
    <source>
        <dbReference type="EMBL" id="EHM09922.1"/>
    </source>
</evidence>
<dbReference type="HAMAP" id="MF_00163">
    <property type="entry name" value="Pep_deformylase"/>
    <property type="match status" value="1"/>
</dbReference>
<dbReference type="CDD" id="cd00487">
    <property type="entry name" value="Pep_deformylase"/>
    <property type="match status" value="1"/>
</dbReference>
<feature type="active site" evidence="2">
    <location>
        <position position="128"/>
    </location>
</feature>
<evidence type="ECO:0000256" key="2">
    <source>
        <dbReference type="HAMAP-Rule" id="MF_00163"/>
    </source>
</evidence>
<dbReference type="GO" id="GO:0042586">
    <property type="term" value="F:peptide deformylase activity"/>
    <property type="evidence" value="ECO:0007669"/>
    <property type="project" value="UniProtKB-UniRule"/>
</dbReference>
<comment type="cofactor">
    <cofactor evidence="2">
        <name>Fe(2+)</name>
        <dbReference type="ChEBI" id="CHEBI:29033"/>
    </cofactor>
    <text evidence="2">Binds 1 Fe(2+) ion.</text>
</comment>
<accession>H0URI3</accession>
<comment type="similarity">
    <text evidence="1 2">Belongs to the polypeptide deformylase family.</text>
</comment>
<organism evidence="3 4">
    <name type="scientific">Thermanaerovibrio velox DSM 12556</name>
    <dbReference type="NCBI Taxonomy" id="926567"/>
    <lineage>
        <taxon>Bacteria</taxon>
        <taxon>Thermotogati</taxon>
        <taxon>Synergistota</taxon>
        <taxon>Synergistia</taxon>
        <taxon>Synergistales</taxon>
        <taxon>Synergistaceae</taxon>
        <taxon>Thermanaerovibrio</taxon>
    </lineage>
</organism>
<dbReference type="Gene3D" id="3.90.45.10">
    <property type="entry name" value="Peptide deformylase"/>
    <property type="match status" value="1"/>
</dbReference>